<feature type="signal peptide" evidence="1">
    <location>
        <begin position="1"/>
        <end position="34"/>
    </location>
</feature>
<name>A0ABZ0Y2K9_9BURK</name>
<keyword evidence="3" id="KW-1185">Reference proteome</keyword>
<dbReference type="RefSeq" id="WP_154819877.1">
    <property type="nucleotide sequence ID" value="NZ_CP140152.1"/>
</dbReference>
<dbReference type="GeneID" id="43167006"/>
<sequence>MSSATFSLSSAARGLRSFWCIAIAASLACSGALAADAGKTASPGELAEIAGPDRNDDGIRDDLEAFVTKKFGDDARVLRSVQNALIAWRYALGATDKHSSSAAHSMSIRSSECLGALVREGKGINIRAIEELAEMMANTPERVAAIEAHAQRIRDVNFVVNNAPEWGEWCEGAVDEQVRAARAAMVAAPK</sequence>
<evidence type="ECO:0000256" key="1">
    <source>
        <dbReference type="SAM" id="SignalP"/>
    </source>
</evidence>
<keyword evidence="1" id="KW-0732">Signal</keyword>
<proteinExistence type="predicted"/>
<reference evidence="2 3" key="1">
    <citation type="submission" date="2023-11" db="EMBL/GenBank/DDBJ databases">
        <title>MicrobeMod: A computational toolkit for identifying prokaryotic methylation and restriction-modification with nanopore sequencing.</title>
        <authorList>
            <person name="Crits-Christoph A."/>
            <person name="Kang S.C."/>
            <person name="Lee H."/>
            <person name="Ostrov N."/>
        </authorList>
    </citation>
    <scope>NUCLEOTIDE SEQUENCE [LARGE SCALE GENOMIC DNA]</scope>
    <source>
        <strain evidence="2 3">ATCC 25935</strain>
    </source>
</reference>
<protein>
    <recommendedName>
        <fullName evidence="4">DUF305 domain-containing protein</fullName>
    </recommendedName>
</protein>
<dbReference type="Proteomes" id="UP001326110">
    <property type="component" value="Chromosome"/>
</dbReference>
<evidence type="ECO:0000313" key="3">
    <source>
        <dbReference type="Proteomes" id="UP001326110"/>
    </source>
</evidence>
<gene>
    <name evidence="2" type="ORF">SR858_07980</name>
</gene>
<organism evidence="2 3">
    <name type="scientific">Duganella zoogloeoides</name>
    <dbReference type="NCBI Taxonomy" id="75659"/>
    <lineage>
        <taxon>Bacteria</taxon>
        <taxon>Pseudomonadati</taxon>
        <taxon>Pseudomonadota</taxon>
        <taxon>Betaproteobacteria</taxon>
        <taxon>Burkholderiales</taxon>
        <taxon>Oxalobacteraceae</taxon>
        <taxon>Telluria group</taxon>
        <taxon>Duganella</taxon>
    </lineage>
</organism>
<evidence type="ECO:0008006" key="4">
    <source>
        <dbReference type="Google" id="ProtNLM"/>
    </source>
</evidence>
<dbReference type="EMBL" id="CP140152">
    <property type="protein sequence ID" value="WQH06254.1"/>
    <property type="molecule type" value="Genomic_DNA"/>
</dbReference>
<accession>A0ABZ0Y2K9</accession>
<feature type="chain" id="PRO_5047195967" description="DUF305 domain-containing protein" evidence="1">
    <location>
        <begin position="35"/>
        <end position="190"/>
    </location>
</feature>
<evidence type="ECO:0000313" key="2">
    <source>
        <dbReference type="EMBL" id="WQH06254.1"/>
    </source>
</evidence>